<keyword evidence="1" id="KW-1133">Transmembrane helix</keyword>
<name>A0A839GSE7_9BACT</name>
<proteinExistence type="predicted"/>
<dbReference type="EMBL" id="JACJIQ010000013">
    <property type="protein sequence ID" value="MBA9078425.1"/>
    <property type="molecule type" value="Genomic_DNA"/>
</dbReference>
<accession>A0A839GSE7</accession>
<reference evidence="2 3" key="1">
    <citation type="submission" date="2020-08" db="EMBL/GenBank/DDBJ databases">
        <title>Genomic Encyclopedia of Type Strains, Phase IV (KMG-IV): sequencing the most valuable type-strain genomes for metagenomic binning, comparative biology and taxonomic classification.</title>
        <authorList>
            <person name="Goeker M."/>
        </authorList>
    </citation>
    <scope>NUCLEOTIDE SEQUENCE [LARGE SCALE GENOMIC DNA]</scope>
    <source>
        <strain evidence="2 3">DSM 29854</strain>
    </source>
</reference>
<feature type="transmembrane region" description="Helical" evidence="1">
    <location>
        <begin position="34"/>
        <end position="54"/>
    </location>
</feature>
<feature type="transmembrane region" description="Helical" evidence="1">
    <location>
        <begin position="6"/>
        <end position="22"/>
    </location>
</feature>
<comment type="caution">
    <text evidence="2">The sequence shown here is derived from an EMBL/GenBank/DDBJ whole genome shotgun (WGS) entry which is preliminary data.</text>
</comment>
<protein>
    <submittedName>
        <fullName evidence="2">Uncharacterized protein</fullName>
    </submittedName>
</protein>
<keyword evidence="3" id="KW-1185">Reference proteome</keyword>
<feature type="transmembrane region" description="Helical" evidence="1">
    <location>
        <begin position="116"/>
        <end position="136"/>
    </location>
</feature>
<dbReference type="RefSeq" id="WP_066830431.1">
    <property type="nucleotide sequence ID" value="NZ_JACJIQ010000013.1"/>
</dbReference>
<feature type="transmembrane region" description="Helical" evidence="1">
    <location>
        <begin position="184"/>
        <end position="209"/>
    </location>
</feature>
<gene>
    <name evidence="2" type="ORF">FHS90_003153</name>
</gene>
<sequence length="219" mass="25119">MLETLRYIYYAVLFSLTVYSLFALKDIRQFGGTLLVLVLAVTSLVELLGLGARYKGIGNHATWIFNLYTILIIPVYLLILKDSFSAFSRKAVLYVAGGFMVLGLVNLFFIQGLQRFNHFTLMLGAALLVLFSLLYFKSRFQNPQENLLKSWRFWVATGLLMYFPGTLLYFGFLNYLSQFDHGWLMQVTLILQLMNIMLYTLFGVALSCLRPRQISSPLL</sequence>
<feature type="transmembrane region" description="Helical" evidence="1">
    <location>
        <begin position="60"/>
        <end position="79"/>
    </location>
</feature>
<evidence type="ECO:0000313" key="3">
    <source>
        <dbReference type="Proteomes" id="UP000563094"/>
    </source>
</evidence>
<feature type="transmembrane region" description="Helical" evidence="1">
    <location>
        <begin position="91"/>
        <end position="110"/>
    </location>
</feature>
<keyword evidence="1" id="KW-0812">Transmembrane</keyword>
<evidence type="ECO:0000313" key="2">
    <source>
        <dbReference type="EMBL" id="MBA9078425.1"/>
    </source>
</evidence>
<keyword evidence="1" id="KW-0472">Membrane</keyword>
<dbReference type="Proteomes" id="UP000563094">
    <property type="component" value="Unassembled WGS sequence"/>
</dbReference>
<dbReference type="AlphaFoldDB" id="A0A839GSE7"/>
<organism evidence="2 3">
    <name type="scientific">Rufibacter quisquiliarum</name>
    <dbReference type="NCBI Taxonomy" id="1549639"/>
    <lineage>
        <taxon>Bacteria</taxon>
        <taxon>Pseudomonadati</taxon>
        <taxon>Bacteroidota</taxon>
        <taxon>Cytophagia</taxon>
        <taxon>Cytophagales</taxon>
        <taxon>Hymenobacteraceae</taxon>
        <taxon>Rufibacter</taxon>
    </lineage>
</organism>
<evidence type="ECO:0000256" key="1">
    <source>
        <dbReference type="SAM" id="Phobius"/>
    </source>
</evidence>
<feature type="transmembrane region" description="Helical" evidence="1">
    <location>
        <begin position="151"/>
        <end position="172"/>
    </location>
</feature>